<dbReference type="CDD" id="cd17353">
    <property type="entry name" value="MFS_OFA_like"/>
    <property type="match status" value="1"/>
</dbReference>
<accession>A0A419SEL3</accession>
<dbReference type="SUPFAM" id="SSF103473">
    <property type="entry name" value="MFS general substrate transporter"/>
    <property type="match status" value="1"/>
</dbReference>
<keyword evidence="2" id="KW-0813">Transport</keyword>
<feature type="transmembrane region" description="Helical" evidence="6">
    <location>
        <begin position="251"/>
        <end position="269"/>
    </location>
</feature>
<evidence type="ECO:0000313" key="9">
    <source>
        <dbReference type="Proteomes" id="UP000284219"/>
    </source>
</evidence>
<dbReference type="GO" id="GO:0019531">
    <property type="term" value="F:oxalate transmembrane transporter activity"/>
    <property type="evidence" value="ECO:0007669"/>
    <property type="project" value="InterPro"/>
</dbReference>
<dbReference type="InterPro" id="IPR011701">
    <property type="entry name" value="MFS"/>
</dbReference>
<evidence type="ECO:0000256" key="3">
    <source>
        <dbReference type="ARBA" id="ARBA00022692"/>
    </source>
</evidence>
<dbReference type="AlphaFoldDB" id="A0A419SEL3"/>
<feature type="transmembrane region" description="Helical" evidence="6">
    <location>
        <begin position="16"/>
        <end position="36"/>
    </location>
</feature>
<dbReference type="PANTHER" id="PTHR43385">
    <property type="entry name" value="RIBOFLAVIN TRANSPORTER RIBJ"/>
    <property type="match status" value="1"/>
</dbReference>
<feature type="transmembrane region" description="Helical" evidence="6">
    <location>
        <begin position="381"/>
        <end position="401"/>
    </location>
</feature>
<keyword evidence="3 6" id="KW-0812">Transmembrane</keyword>
<reference evidence="8 9" key="1">
    <citation type="submission" date="2016-08" db="EMBL/GenBank/DDBJ databases">
        <title>Novel Firmicute Genomes.</title>
        <authorList>
            <person name="Poppleton D.I."/>
            <person name="Gribaldo S."/>
        </authorList>
    </citation>
    <scope>NUCLEOTIDE SEQUENCE [LARGE SCALE GENOMIC DNA]</scope>
    <source>
        <strain evidence="8 9">RAOx-1</strain>
    </source>
</reference>
<dbReference type="EMBL" id="MCHY01000011">
    <property type="protein sequence ID" value="RKD21776.1"/>
    <property type="molecule type" value="Genomic_DNA"/>
</dbReference>
<evidence type="ECO:0000256" key="2">
    <source>
        <dbReference type="ARBA" id="ARBA00022448"/>
    </source>
</evidence>
<dbReference type="NCBIfam" id="TIGR04259">
    <property type="entry name" value="oxa_formateAnti"/>
    <property type="match status" value="1"/>
</dbReference>
<dbReference type="InterPro" id="IPR020846">
    <property type="entry name" value="MFS_dom"/>
</dbReference>
<dbReference type="Gene3D" id="1.20.1250.20">
    <property type="entry name" value="MFS general substrate transporter like domains"/>
    <property type="match status" value="2"/>
</dbReference>
<feature type="transmembrane region" description="Helical" evidence="6">
    <location>
        <begin position="356"/>
        <end position="375"/>
    </location>
</feature>
<evidence type="ECO:0000256" key="1">
    <source>
        <dbReference type="ARBA" id="ARBA00004651"/>
    </source>
</evidence>
<keyword evidence="9" id="KW-1185">Reference proteome</keyword>
<dbReference type="InterPro" id="IPR026355">
    <property type="entry name" value="Oxa/Form_antiport"/>
</dbReference>
<feature type="transmembrane region" description="Helical" evidence="6">
    <location>
        <begin position="315"/>
        <end position="335"/>
    </location>
</feature>
<evidence type="ECO:0000313" key="8">
    <source>
        <dbReference type="EMBL" id="RKD21776.1"/>
    </source>
</evidence>
<keyword evidence="5 6" id="KW-0472">Membrane</keyword>
<comment type="caution">
    <text evidence="8">The sequence shown here is derived from an EMBL/GenBank/DDBJ whole genome shotgun (WGS) entry which is preliminary data.</text>
</comment>
<dbReference type="RefSeq" id="WP_120190894.1">
    <property type="nucleotide sequence ID" value="NZ_MCHY01000011.1"/>
</dbReference>
<feature type="transmembrane region" description="Helical" evidence="6">
    <location>
        <begin position="227"/>
        <end position="245"/>
    </location>
</feature>
<gene>
    <name evidence="8" type="ORF">BEP19_14235</name>
</gene>
<dbReference type="Proteomes" id="UP000284219">
    <property type="component" value="Unassembled WGS sequence"/>
</dbReference>
<dbReference type="GO" id="GO:0005886">
    <property type="term" value="C:plasma membrane"/>
    <property type="evidence" value="ECO:0007669"/>
    <property type="project" value="UniProtKB-SubCell"/>
</dbReference>
<dbReference type="InterPro" id="IPR036259">
    <property type="entry name" value="MFS_trans_sf"/>
</dbReference>
<feature type="transmembrane region" description="Helical" evidence="6">
    <location>
        <begin position="56"/>
        <end position="76"/>
    </location>
</feature>
<evidence type="ECO:0000256" key="6">
    <source>
        <dbReference type="SAM" id="Phobius"/>
    </source>
</evidence>
<organism evidence="8 9">
    <name type="scientific">Ammoniphilus oxalaticus</name>
    <dbReference type="NCBI Taxonomy" id="66863"/>
    <lineage>
        <taxon>Bacteria</taxon>
        <taxon>Bacillati</taxon>
        <taxon>Bacillota</taxon>
        <taxon>Bacilli</taxon>
        <taxon>Bacillales</taxon>
        <taxon>Paenibacillaceae</taxon>
        <taxon>Aneurinibacillus group</taxon>
        <taxon>Ammoniphilus</taxon>
    </lineage>
</organism>
<feature type="transmembrane region" description="Helical" evidence="6">
    <location>
        <begin position="141"/>
        <end position="163"/>
    </location>
</feature>
<feature type="transmembrane region" description="Helical" evidence="6">
    <location>
        <begin position="175"/>
        <end position="193"/>
    </location>
</feature>
<comment type="subcellular location">
    <subcellularLocation>
        <location evidence="1">Cell membrane</location>
        <topology evidence="1">Multi-pass membrane protein</topology>
    </subcellularLocation>
</comment>
<keyword evidence="4 6" id="KW-1133">Transmembrane helix</keyword>
<dbReference type="Pfam" id="PF07690">
    <property type="entry name" value="MFS_1"/>
    <property type="match status" value="2"/>
</dbReference>
<dbReference type="InterPro" id="IPR052983">
    <property type="entry name" value="MFS_Riboflavin_Transporter"/>
</dbReference>
<dbReference type="PANTHER" id="PTHR43385:SF1">
    <property type="entry name" value="RIBOFLAVIN TRANSPORTER RIBJ"/>
    <property type="match status" value="1"/>
</dbReference>
<dbReference type="PROSITE" id="PS50850">
    <property type="entry name" value="MFS"/>
    <property type="match status" value="1"/>
</dbReference>
<feature type="domain" description="Major facilitator superfamily (MFS) profile" evidence="7">
    <location>
        <begin position="1"/>
        <end position="405"/>
    </location>
</feature>
<sequence>MSTAVVTKGGFRNNRWVQLVIAILMMMSIACLQYAWELHAAPLQEKMGVDLSGIQYAFTVYVIFQTLIQPGGGFVVDKVGPKLTIIAGLAVGLGWAMMGNVNSLPMLYLWYAVAGSGAGLVYGCCVGMANKWFPDKRGLAAGLIAAGYGAGALPFIPAITVMIENAGITSTMTRFGILFAVVIVIGGLLLKFPDHLTQANKAKDKNEKKVIRPEDFTPGEMLRTPHFWVLYAIFTFVNLGGLLITANSVPYGRAIGIPVAMITLAASLKTASNGLSRVGWGWFSDKVGRYAAMGISFGLNAVCLILYPYVGSTPVGFVIMTTLVIFTWGAAYSIFPPATGDLFGSAYTTSNYGFVYSAKGIASVFGGGLGAAIAASVGWNVSFFIAAATSLVAAVLGWFVLPRMGKPRNKRMLEGTVEEKQVSV</sequence>
<feature type="transmembrane region" description="Helical" evidence="6">
    <location>
        <begin position="290"/>
        <end position="309"/>
    </location>
</feature>
<feature type="transmembrane region" description="Helical" evidence="6">
    <location>
        <begin position="107"/>
        <end position="129"/>
    </location>
</feature>
<protein>
    <submittedName>
        <fullName evidence="8">Oxalate/formate MFS antiporter</fullName>
    </submittedName>
</protein>
<evidence type="ECO:0000256" key="4">
    <source>
        <dbReference type="ARBA" id="ARBA00022989"/>
    </source>
</evidence>
<evidence type="ECO:0000256" key="5">
    <source>
        <dbReference type="ARBA" id="ARBA00023136"/>
    </source>
</evidence>
<dbReference type="OrthoDB" id="9793415at2"/>
<feature type="transmembrane region" description="Helical" evidence="6">
    <location>
        <begin position="83"/>
        <end position="101"/>
    </location>
</feature>
<evidence type="ECO:0000259" key="7">
    <source>
        <dbReference type="PROSITE" id="PS50850"/>
    </source>
</evidence>
<proteinExistence type="predicted"/>
<name>A0A419SEL3_9BACL</name>